<protein>
    <submittedName>
        <fullName evidence="2">MCpol domain-containing protein</fullName>
    </submittedName>
</protein>
<proteinExistence type="predicted"/>
<accession>A0ABV4WWP0</accession>
<dbReference type="Proteomes" id="UP001576780">
    <property type="component" value="Unassembled WGS sequence"/>
</dbReference>
<dbReference type="InterPro" id="IPR040942">
    <property type="entry name" value="Minimal_Cpol"/>
</dbReference>
<evidence type="ECO:0000313" key="3">
    <source>
        <dbReference type="Proteomes" id="UP001576780"/>
    </source>
</evidence>
<evidence type="ECO:0000313" key="2">
    <source>
        <dbReference type="EMBL" id="MFB2839534.1"/>
    </source>
</evidence>
<gene>
    <name evidence="2" type="ORF">ACE1CA_34010</name>
</gene>
<keyword evidence="3" id="KW-1185">Reference proteome</keyword>
<comment type="caution">
    <text evidence="2">The sequence shown here is derived from an EMBL/GenBank/DDBJ whole genome shotgun (WGS) entry which is preliminary data.</text>
</comment>
<feature type="domain" description="Minimal CRISPR polymerase" evidence="1">
    <location>
        <begin position="7"/>
        <end position="116"/>
    </location>
</feature>
<dbReference type="RefSeq" id="WP_413281802.1">
    <property type="nucleotide sequence ID" value="NZ_JBHFNT010000313.1"/>
</dbReference>
<organism evidence="2 3">
    <name type="scientific">Floridaenema evergladense BLCC-F167</name>
    <dbReference type="NCBI Taxonomy" id="3153639"/>
    <lineage>
        <taxon>Bacteria</taxon>
        <taxon>Bacillati</taxon>
        <taxon>Cyanobacteriota</taxon>
        <taxon>Cyanophyceae</taxon>
        <taxon>Oscillatoriophycideae</taxon>
        <taxon>Aerosakkonematales</taxon>
        <taxon>Aerosakkonemataceae</taxon>
        <taxon>Floridanema</taxon>
        <taxon>Floridanema evergladense</taxon>
    </lineage>
</organism>
<reference evidence="2 3" key="1">
    <citation type="submission" date="2024-09" db="EMBL/GenBank/DDBJ databases">
        <title>Floridaenema gen nov. (Aerosakkonemataceae, Aerosakkonematales ord. nov., Cyanobacteria) from benthic tropical and subtropical fresh waters, with the description of four new species.</title>
        <authorList>
            <person name="Moretto J.A."/>
            <person name="Berthold D.E."/>
            <person name="Lefler F.W."/>
            <person name="Huang I.-S."/>
            <person name="Laughinghouse H. IV."/>
        </authorList>
    </citation>
    <scope>NUCLEOTIDE SEQUENCE [LARGE SCALE GENOMIC DNA]</scope>
    <source>
        <strain evidence="2 3">BLCC-F167</strain>
    </source>
</reference>
<name>A0ABV4WWP0_9CYAN</name>
<dbReference type="Pfam" id="PF18182">
    <property type="entry name" value="mCpol"/>
    <property type="match status" value="1"/>
</dbReference>
<dbReference type="EMBL" id="JBHFNT010000313">
    <property type="protein sequence ID" value="MFB2839534.1"/>
    <property type="molecule type" value="Genomic_DNA"/>
</dbReference>
<evidence type="ECO:0000259" key="1">
    <source>
        <dbReference type="Pfam" id="PF18182"/>
    </source>
</evidence>
<sequence length="131" mass="14420">MIIETFFIAVDGDLVGRKIEKLIISSELDELVTYSHLINESVNKMRSFSENIGGKTYLQGGDNLLVEVADYQAFVEQIISSRAEMAASFSVGIGRNAVEAYLALKFAKSAGRGLIILVEVIDGKYQFKHIA</sequence>
<dbReference type="NCBIfam" id="NF033576">
    <property type="entry name" value="mCpol"/>
    <property type="match status" value="1"/>
</dbReference>